<dbReference type="EMBL" id="CP012382">
    <property type="protein sequence ID" value="AKZ59473.1"/>
    <property type="molecule type" value="Genomic_DNA"/>
</dbReference>
<sequence>MVAGATRTRDATRARAVTVSAERTGDPVYVARRTLTVVARASCAVGSCQSPSDNVPLWYEASYDSPISR</sequence>
<reference evidence="2" key="1">
    <citation type="journal article" date="2015" name="J. Biotechnol.">
        <title>Complete genome sequence of Streptomyces ambofaciens ATCC 23877, the spiramycin producer.</title>
        <authorList>
            <person name="Thibessard A."/>
            <person name="Haas D."/>
            <person name="Gerbaud C."/>
            <person name="Aigle B."/>
            <person name="Lautru S."/>
            <person name="Pernodet J.L."/>
            <person name="Leblond P."/>
        </authorList>
    </citation>
    <scope>NUCLEOTIDE SEQUENCE [LARGE SCALE GENOMIC DNA]</scope>
    <source>
        <strain evidence="2">ATCC 23877 / 3486 / DSM 40053 / JCM 4204 / NBRC 12836 / NRRL B-2516</strain>
    </source>
</reference>
<accession>A0A0K2B2N0</accession>
<dbReference type="AlphaFoldDB" id="A0A0K2B2N0"/>
<name>A0A0K2B2N0_STRA7</name>
<evidence type="ECO:0000313" key="1">
    <source>
        <dbReference type="EMBL" id="AKZ59473.1"/>
    </source>
</evidence>
<proteinExistence type="predicted"/>
<dbReference type="Proteomes" id="UP000061018">
    <property type="component" value="Chromosome"/>
</dbReference>
<dbReference type="KEGG" id="samb:SAM23877_6428"/>
<gene>
    <name evidence="1" type="ORF">SAM23877_6428</name>
</gene>
<organism evidence="1 2">
    <name type="scientific">Streptomyces ambofaciens (strain ATCC 23877 / 3486 / DSM 40053 / JCM 4204 / NBRC 12836 / NRRL B-2516)</name>
    <dbReference type="NCBI Taxonomy" id="278992"/>
    <lineage>
        <taxon>Bacteria</taxon>
        <taxon>Bacillati</taxon>
        <taxon>Actinomycetota</taxon>
        <taxon>Actinomycetes</taxon>
        <taxon>Kitasatosporales</taxon>
        <taxon>Streptomycetaceae</taxon>
        <taxon>Streptomyces</taxon>
    </lineage>
</organism>
<evidence type="ECO:0000313" key="2">
    <source>
        <dbReference type="Proteomes" id="UP000061018"/>
    </source>
</evidence>
<protein>
    <submittedName>
        <fullName evidence="1">Uncharacterized protein</fullName>
    </submittedName>
</protein>